<proteinExistence type="predicted"/>
<evidence type="ECO:0000313" key="2">
    <source>
        <dbReference type="Proteomes" id="UP001316184"/>
    </source>
</evidence>
<accession>A0ABY5M662</accession>
<reference evidence="1 2" key="1">
    <citation type="submission" date="2022-08" db="EMBL/GenBank/DDBJ databases">
        <title>novel species in genus Aeromicrobium.</title>
        <authorList>
            <person name="Ye L."/>
        </authorList>
    </citation>
    <scope>NUCLEOTIDE SEQUENCE [LARGE SCALE GENOMIC DNA]</scope>
    <source>
        <strain evidence="2">zg-Y1379</strain>
    </source>
</reference>
<evidence type="ECO:0000313" key="1">
    <source>
        <dbReference type="EMBL" id="UUP12267.1"/>
    </source>
</evidence>
<dbReference type="Proteomes" id="UP001316184">
    <property type="component" value="Chromosome"/>
</dbReference>
<keyword evidence="2" id="KW-1185">Reference proteome</keyword>
<organism evidence="1 2">
    <name type="scientific">Aeromicrobium wangtongii</name>
    <dbReference type="NCBI Taxonomy" id="2969247"/>
    <lineage>
        <taxon>Bacteria</taxon>
        <taxon>Bacillati</taxon>
        <taxon>Actinomycetota</taxon>
        <taxon>Actinomycetes</taxon>
        <taxon>Propionibacteriales</taxon>
        <taxon>Nocardioidaceae</taxon>
        <taxon>Aeromicrobium</taxon>
    </lineage>
</organism>
<dbReference type="EMBL" id="CP102173">
    <property type="protein sequence ID" value="UUP12267.1"/>
    <property type="molecule type" value="Genomic_DNA"/>
</dbReference>
<sequence length="163" mass="17391">MLFIQIWKSYATAARKNLEGTGPYPGTVASWVTSNLGAPGAAALERGFDKGDLQGDADGWLVGKAMRDMEASGTPSLGEAWRTVLVSYPTPQLRLKAFLQGRFGASPATKLRSALQDCWTTNFLSPIGLGRLMFTDPEASPTIAQRDELCDAATARLLALAGL</sequence>
<name>A0ABY5M662_9ACTN</name>
<protein>
    <submittedName>
        <fullName evidence="1">Uncharacterized protein</fullName>
    </submittedName>
</protein>
<gene>
    <name evidence="1" type="ORF">NQV15_10385</name>
</gene>
<dbReference type="RefSeq" id="WP_232399752.1">
    <property type="nucleotide sequence ID" value="NZ_CP102173.1"/>
</dbReference>